<dbReference type="InterPro" id="IPR013105">
    <property type="entry name" value="TPR_2"/>
</dbReference>
<dbReference type="AlphaFoldDB" id="A0AAE3M2A2"/>
<dbReference type="SMART" id="SM00342">
    <property type="entry name" value="HTH_ARAC"/>
    <property type="match status" value="1"/>
</dbReference>
<dbReference type="PROSITE" id="PS01124">
    <property type="entry name" value="HTH_ARAC_FAMILY_2"/>
    <property type="match status" value="1"/>
</dbReference>
<comment type="caution">
    <text evidence="9">The sequence shown here is derived from an EMBL/GenBank/DDBJ whole genome shotgun (WGS) entry which is preliminary data.</text>
</comment>
<feature type="domain" description="HTH araC/xylS-type" evidence="8">
    <location>
        <begin position="13"/>
        <end position="112"/>
    </location>
</feature>
<evidence type="ECO:0000256" key="6">
    <source>
        <dbReference type="PROSITE-ProRule" id="PRU00339"/>
    </source>
</evidence>
<keyword evidence="3" id="KW-0805">Transcription regulation</keyword>
<keyword evidence="7" id="KW-1133">Transmembrane helix</keyword>
<organism evidence="9 10">
    <name type="scientific">Plebeiibacterium sediminum</name>
    <dbReference type="NCBI Taxonomy" id="2992112"/>
    <lineage>
        <taxon>Bacteria</taxon>
        <taxon>Pseudomonadati</taxon>
        <taxon>Bacteroidota</taxon>
        <taxon>Bacteroidia</taxon>
        <taxon>Marinilabiliales</taxon>
        <taxon>Marinilabiliaceae</taxon>
        <taxon>Plebeiibacterium</taxon>
    </lineage>
</organism>
<sequence>MDNDSLFKDDFLIKLKEIIEDKIADSQFGVAELADHIGMSRSNLLRKVKKISNLSASQFINRVRLQKAVDLLDEGSLTVSEIGFEVGFGSTSYFIKCFREQYGYSPGEFTKQKEQDISNTPIEKPKPKLNYTTIAITFAGLIILTLLFLINPFQKKEPVKEKSIAVLPFINDSNDSSNVYIVNGLMEAILNNFQKIENMRVISRTSVEKYRNSKKTIPEIARELNVSYFVEGSGQKVGNKILLNIQLIDAENDKHLWAAQYKREVKDIFELQNNIAQTIANEVQVIITPEEKQRIERIPTDNMEAYDNYLKGLEYIRNETGAGLKESIIWFKKAIDHDSEFAEAYAYIAIAYYYMDVFQTDKQHLKELNEYADKAMLYNSGIPESLIAKGLFYMNSGEYAKALPHFEKAHKYSPNSAWIINFLSDFYTTYQPDTQKYLEYALKGERLHVAANDSATTSILYLHLSNSLIQNAFVDQALKYINKALDYNPDNISAYYVKAYILFGIHKDLNETKDLLLETYKMDTTRLDVLQEVGKLYYMLGDYKSSYKYYKKFEHKRIQYQMDIFWYENIKISYVFDKNGDTARARELFETYKTRASQDESIYKDVMLSASYIIEGDLNKAIEYLKKFSEYEHYHYWTILFYKLDPISKEIQKHPDFDKVWKKIEKNFWKDHNQIEEVLKEKNLL</sequence>
<dbReference type="GO" id="GO:0043565">
    <property type="term" value="F:sequence-specific DNA binding"/>
    <property type="evidence" value="ECO:0007669"/>
    <property type="project" value="InterPro"/>
</dbReference>
<dbReference type="Proteomes" id="UP001209229">
    <property type="component" value="Unassembled WGS sequence"/>
</dbReference>
<dbReference type="Pfam" id="PF12833">
    <property type="entry name" value="HTH_18"/>
    <property type="match status" value="1"/>
</dbReference>
<dbReference type="PRINTS" id="PR00032">
    <property type="entry name" value="HTHARAC"/>
</dbReference>
<dbReference type="PROSITE" id="PS00041">
    <property type="entry name" value="HTH_ARAC_FAMILY_1"/>
    <property type="match status" value="1"/>
</dbReference>
<keyword evidence="1" id="KW-0677">Repeat</keyword>
<dbReference type="SUPFAM" id="SSF46689">
    <property type="entry name" value="Homeodomain-like"/>
    <property type="match status" value="1"/>
</dbReference>
<keyword evidence="7" id="KW-0472">Membrane</keyword>
<dbReference type="InterPro" id="IPR018060">
    <property type="entry name" value="HTH_AraC"/>
</dbReference>
<keyword evidence="5" id="KW-0804">Transcription</keyword>
<accession>A0AAE3M2A2</accession>
<dbReference type="InterPro" id="IPR009057">
    <property type="entry name" value="Homeodomain-like_sf"/>
</dbReference>
<reference evidence="9" key="1">
    <citation type="submission" date="2022-10" db="EMBL/GenBank/DDBJ databases">
        <authorList>
            <person name="Yu W.X."/>
        </authorList>
    </citation>
    <scope>NUCLEOTIDE SEQUENCE</scope>
    <source>
        <strain evidence="9">AAT</strain>
    </source>
</reference>
<dbReference type="PROSITE" id="PS50005">
    <property type="entry name" value="TPR"/>
    <property type="match status" value="2"/>
</dbReference>
<feature type="repeat" description="TPR" evidence="6">
    <location>
        <begin position="458"/>
        <end position="491"/>
    </location>
</feature>
<evidence type="ECO:0000313" key="9">
    <source>
        <dbReference type="EMBL" id="MCW3785425.1"/>
    </source>
</evidence>
<gene>
    <name evidence="9" type="ORF">OM075_03045</name>
</gene>
<evidence type="ECO:0000256" key="2">
    <source>
        <dbReference type="ARBA" id="ARBA00022803"/>
    </source>
</evidence>
<feature type="transmembrane region" description="Helical" evidence="7">
    <location>
        <begin position="129"/>
        <end position="150"/>
    </location>
</feature>
<keyword evidence="4" id="KW-0238">DNA-binding</keyword>
<keyword evidence="2 6" id="KW-0802">TPR repeat</keyword>
<dbReference type="EMBL" id="JAPDPJ010000003">
    <property type="protein sequence ID" value="MCW3785425.1"/>
    <property type="molecule type" value="Genomic_DNA"/>
</dbReference>
<dbReference type="Pfam" id="PF07719">
    <property type="entry name" value="TPR_2"/>
    <property type="match status" value="1"/>
</dbReference>
<dbReference type="InterPro" id="IPR018062">
    <property type="entry name" value="HTH_AraC-typ_CS"/>
</dbReference>
<evidence type="ECO:0000256" key="7">
    <source>
        <dbReference type="SAM" id="Phobius"/>
    </source>
</evidence>
<feature type="repeat" description="TPR" evidence="6">
    <location>
        <begin position="383"/>
        <end position="416"/>
    </location>
</feature>
<evidence type="ECO:0000256" key="1">
    <source>
        <dbReference type="ARBA" id="ARBA00022737"/>
    </source>
</evidence>
<evidence type="ECO:0000313" key="10">
    <source>
        <dbReference type="Proteomes" id="UP001209229"/>
    </source>
</evidence>
<proteinExistence type="predicted"/>
<evidence type="ECO:0000256" key="5">
    <source>
        <dbReference type="ARBA" id="ARBA00023163"/>
    </source>
</evidence>
<evidence type="ECO:0000256" key="3">
    <source>
        <dbReference type="ARBA" id="ARBA00023015"/>
    </source>
</evidence>
<dbReference type="GO" id="GO:0003700">
    <property type="term" value="F:DNA-binding transcription factor activity"/>
    <property type="evidence" value="ECO:0007669"/>
    <property type="project" value="InterPro"/>
</dbReference>
<dbReference type="Gene3D" id="1.10.10.60">
    <property type="entry name" value="Homeodomain-like"/>
    <property type="match status" value="1"/>
</dbReference>
<dbReference type="RefSeq" id="WP_301188997.1">
    <property type="nucleotide sequence ID" value="NZ_JAPDPJ010000003.1"/>
</dbReference>
<dbReference type="Gene3D" id="3.40.50.10610">
    <property type="entry name" value="ABC-type transport auxiliary lipoprotein component"/>
    <property type="match status" value="1"/>
</dbReference>
<dbReference type="SUPFAM" id="SSF81901">
    <property type="entry name" value="HCP-like"/>
    <property type="match status" value="2"/>
</dbReference>
<name>A0AAE3M2A2_9BACT</name>
<dbReference type="InterPro" id="IPR019734">
    <property type="entry name" value="TPR_rpt"/>
</dbReference>
<dbReference type="Gene3D" id="1.25.40.10">
    <property type="entry name" value="Tetratricopeptide repeat domain"/>
    <property type="match status" value="2"/>
</dbReference>
<keyword evidence="7" id="KW-0812">Transmembrane</keyword>
<dbReference type="InterPro" id="IPR011990">
    <property type="entry name" value="TPR-like_helical_dom_sf"/>
</dbReference>
<protein>
    <submittedName>
        <fullName evidence="9">Helix-turn-helix domain-containing protein</fullName>
    </submittedName>
</protein>
<evidence type="ECO:0000259" key="8">
    <source>
        <dbReference type="PROSITE" id="PS01124"/>
    </source>
</evidence>
<dbReference type="SMART" id="SM00028">
    <property type="entry name" value="TPR"/>
    <property type="match status" value="3"/>
</dbReference>
<keyword evidence="10" id="KW-1185">Reference proteome</keyword>
<dbReference type="InterPro" id="IPR020449">
    <property type="entry name" value="Tscrpt_reg_AraC-type_HTH"/>
</dbReference>
<dbReference type="PANTHER" id="PTHR43280">
    <property type="entry name" value="ARAC-FAMILY TRANSCRIPTIONAL REGULATOR"/>
    <property type="match status" value="1"/>
</dbReference>
<dbReference type="PANTHER" id="PTHR43280:SF2">
    <property type="entry name" value="HTH-TYPE TRANSCRIPTIONAL REGULATOR EXSA"/>
    <property type="match status" value="1"/>
</dbReference>
<evidence type="ECO:0000256" key="4">
    <source>
        <dbReference type="ARBA" id="ARBA00023125"/>
    </source>
</evidence>